<sequence>MAFLCHLVSALLRVLHQGCSIQPGIAVYFSKHVIRLKGV</sequence>
<name>T1H8B5_RHOPR</name>
<reference evidence="1" key="1">
    <citation type="submission" date="2015-05" db="UniProtKB">
        <authorList>
            <consortium name="EnsemblMetazoa"/>
        </authorList>
    </citation>
    <scope>IDENTIFICATION</scope>
</reference>
<organism evidence="1 2">
    <name type="scientific">Rhodnius prolixus</name>
    <name type="common">Triatomid bug</name>
    <dbReference type="NCBI Taxonomy" id="13249"/>
    <lineage>
        <taxon>Eukaryota</taxon>
        <taxon>Metazoa</taxon>
        <taxon>Ecdysozoa</taxon>
        <taxon>Arthropoda</taxon>
        <taxon>Hexapoda</taxon>
        <taxon>Insecta</taxon>
        <taxon>Pterygota</taxon>
        <taxon>Neoptera</taxon>
        <taxon>Paraneoptera</taxon>
        <taxon>Hemiptera</taxon>
        <taxon>Heteroptera</taxon>
        <taxon>Panheteroptera</taxon>
        <taxon>Cimicomorpha</taxon>
        <taxon>Reduviidae</taxon>
        <taxon>Triatominae</taxon>
        <taxon>Rhodnius</taxon>
    </lineage>
</organism>
<dbReference type="HOGENOM" id="CLU_3320571_0_0_1"/>
<dbReference type="EMBL" id="ACPB03015715">
    <property type="status" value="NOT_ANNOTATED_CDS"/>
    <property type="molecule type" value="Genomic_DNA"/>
</dbReference>
<dbReference type="VEuPathDB" id="VectorBase:RPRC000254"/>
<proteinExistence type="predicted"/>
<dbReference type="EnsemblMetazoa" id="RPRC000254-RA">
    <property type="protein sequence ID" value="RPRC000254-PA"/>
    <property type="gene ID" value="RPRC000254"/>
</dbReference>
<keyword evidence="2" id="KW-1185">Reference proteome</keyword>
<dbReference type="Proteomes" id="UP000015103">
    <property type="component" value="Unassembled WGS sequence"/>
</dbReference>
<protein>
    <submittedName>
        <fullName evidence="1">Uncharacterized protein</fullName>
    </submittedName>
</protein>
<evidence type="ECO:0000313" key="2">
    <source>
        <dbReference type="Proteomes" id="UP000015103"/>
    </source>
</evidence>
<accession>T1H8B5</accession>
<dbReference type="InParanoid" id="T1H8B5"/>
<evidence type="ECO:0000313" key="1">
    <source>
        <dbReference type="EnsemblMetazoa" id="RPRC000254-PA"/>
    </source>
</evidence>
<dbReference type="AlphaFoldDB" id="T1H8B5"/>